<dbReference type="GO" id="GO:1904680">
    <property type="term" value="F:peptide transmembrane transporter activity"/>
    <property type="evidence" value="ECO:0007669"/>
    <property type="project" value="InterPro"/>
</dbReference>
<organism evidence="7 8">
    <name type="scientific">Escherichia coli</name>
    <dbReference type="NCBI Taxonomy" id="562"/>
    <lineage>
        <taxon>Bacteria</taxon>
        <taxon>Pseudomonadati</taxon>
        <taxon>Pseudomonadota</taxon>
        <taxon>Gammaproteobacteria</taxon>
        <taxon>Enterobacterales</taxon>
        <taxon>Enterobacteriaceae</taxon>
        <taxon>Escherichia</taxon>
    </lineage>
</organism>
<evidence type="ECO:0000256" key="2">
    <source>
        <dbReference type="ARBA" id="ARBA00022448"/>
    </source>
</evidence>
<evidence type="ECO:0000256" key="6">
    <source>
        <dbReference type="SAM" id="Phobius"/>
    </source>
</evidence>
<name>A0A377AZ54_ECOLX</name>
<feature type="transmembrane region" description="Helical" evidence="6">
    <location>
        <begin position="266"/>
        <end position="287"/>
    </location>
</feature>
<reference evidence="7 8" key="1">
    <citation type="submission" date="2018-06" db="EMBL/GenBank/DDBJ databases">
        <authorList>
            <consortium name="Pathogen Informatics"/>
            <person name="Doyle S."/>
        </authorList>
    </citation>
    <scope>NUCLEOTIDE SEQUENCE [LARGE SCALE GENOMIC DNA]</scope>
    <source>
        <strain evidence="7 8">NCTC9962</strain>
    </source>
</reference>
<dbReference type="NCBIfam" id="NF008306">
    <property type="entry name" value="PRK11098.1"/>
    <property type="match status" value="1"/>
</dbReference>
<dbReference type="InterPro" id="IPR050835">
    <property type="entry name" value="ABC_transporter_sub-D"/>
</dbReference>
<keyword evidence="7" id="KW-0449">Lipoprotein</keyword>
<dbReference type="AlphaFoldDB" id="A0A377AZ54"/>
<protein>
    <submittedName>
        <fullName evidence="7">Putative lipoprotein</fullName>
    </submittedName>
</protein>
<dbReference type="NCBIfam" id="NF009036">
    <property type="entry name" value="PRK12369.1"/>
    <property type="match status" value="1"/>
</dbReference>
<keyword evidence="5 6" id="KW-0472">Membrane</keyword>
<dbReference type="SUPFAM" id="SSF90123">
    <property type="entry name" value="ABC transporter transmembrane region"/>
    <property type="match status" value="1"/>
</dbReference>
<dbReference type="Proteomes" id="UP000254052">
    <property type="component" value="Unassembled WGS sequence"/>
</dbReference>
<sequence>MRRTFAFFWFIYSPHRWQYWSILGTALIIFVTWFLVEVGVAVNAWYAPFYDLIQTALSSPHKVTIEQFYREVGVFLGIALIAVVISVLNNFFVSHYVFRWRTAMNEYYMANWQQLRHIEGAAQRVQEDTMRFASTLENMGVSFINAIMTLIAFLPVLVTLSTHVPELPIIGHIPYGLVIAAIVWSLMGTGLLAVVGIKLPGLEFKNQRVEAAYRKELVYGEDDATRATPPTVRELFSAVRKNYFRLYFHYMYFNIARILYLQVDNVFGLFLLFPSIVAGTITLGLMTQITNVFGQVRGAFQYLINSWTTLVELMSIYKRLRSFEHELDGDKNSGSNPYLELKRRSNVARQSSIFAVIVGGSGFSGCSSQAPQPLKKGEKAIDVASVVRQKMPASVKDRDAWAKDLATTFESQGLAPTLENVCSVLAVAQQESNYQADPAVPGLSKIAWQEIDRRAERMHIPAFLVHTALKIKSPNGKSYSERLDSVRTEKQLSAIFDDLISMVPMGQTLFGSLNPVRTGGPMQVSIAFAEQHTKGYPWKMDGTVRQEVFSRRGGLWFGTYHLLNYPASYSAPIYRFADFNAGWYASRNAAFQNAVSKASGVKLALDGDLIRYDSKEPGKTELATRKLAGKLGMSDSEIRRQLEKGDSFSFEETALYKKVYQLAEAKTGKSLPREMLPGIQLESPKITRNLTTAWFAKRVDERRARCMKQ</sequence>
<accession>A0A377AZ54</accession>
<keyword evidence="4 6" id="KW-1133">Transmembrane helix</keyword>
<dbReference type="InterPro" id="IPR009248">
    <property type="entry name" value="SbmA_BacA"/>
</dbReference>
<dbReference type="PANTHER" id="PTHR11384">
    <property type="entry name" value="ATP-BINDING CASSETTE, SUB-FAMILY D MEMBER"/>
    <property type="match status" value="1"/>
</dbReference>
<comment type="subcellular location">
    <subcellularLocation>
        <location evidence="1">Cell membrane</location>
        <topology evidence="1">Multi-pass membrane protein</topology>
    </subcellularLocation>
</comment>
<keyword evidence="3 6" id="KW-0812">Transmembrane</keyword>
<dbReference type="GO" id="GO:0005886">
    <property type="term" value="C:plasma membrane"/>
    <property type="evidence" value="ECO:0007669"/>
    <property type="project" value="UniProtKB-SubCell"/>
</dbReference>
<evidence type="ECO:0000256" key="3">
    <source>
        <dbReference type="ARBA" id="ARBA00022692"/>
    </source>
</evidence>
<keyword evidence="2" id="KW-0813">Transport</keyword>
<proteinExistence type="predicted"/>
<dbReference type="GO" id="GO:0005524">
    <property type="term" value="F:ATP binding"/>
    <property type="evidence" value="ECO:0007669"/>
    <property type="project" value="InterPro"/>
</dbReference>
<dbReference type="Pfam" id="PF05992">
    <property type="entry name" value="SbmA_BacA"/>
    <property type="match status" value="1"/>
</dbReference>
<gene>
    <name evidence="7" type="primary">sbmA_2</name>
    <name evidence="7" type="ORF">NCTC9962_02545</name>
</gene>
<dbReference type="InterPro" id="IPR011673">
    <property type="entry name" value="DUF1615"/>
</dbReference>
<dbReference type="PANTHER" id="PTHR11384:SF59">
    <property type="entry name" value="LYSOSOMAL COBALAMIN TRANSPORTER ABCD4"/>
    <property type="match status" value="1"/>
</dbReference>
<evidence type="ECO:0000256" key="4">
    <source>
        <dbReference type="ARBA" id="ARBA00022989"/>
    </source>
</evidence>
<feature type="transmembrane region" description="Helical" evidence="6">
    <location>
        <begin position="173"/>
        <end position="197"/>
    </location>
</feature>
<evidence type="ECO:0000256" key="1">
    <source>
        <dbReference type="ARBA" id="ARBA00004651"/>
    </source>
</evidence>
<dbReference type="Pfam" id="PF07759">
    <property type="entry name" value="DUF1615"/>
    <property type="match status" value="1"/>
</dbReference>
<dbReference type="GO" id="GO:0015833">
    <property type="term" value="P:peptide transport"/>
    <property type="evidence" value="ECO:0007669"/>
    <property type="project" value="InterPro"/>
</dbReference>
<evidence type="ECO:0000313" key="8">
    <source>
        <dbReference type="Proteomes" id="UP000254052"/>
    </source>
</evidence>
<feature type="transmembrane region" description="Helical" evidence="6">
    <location>
        <begin position="20"/>
        <end position="46"/>
    </location>
</feature>
<dbReference type="EMBL" id="UGED01000007">
    <property type="protein sequence ID" value="STL41159.1"/>
    <property type="molecule type" value="Genomic_DNA"/>
</dbReference>
<evidence type="ECO:0000256" key="5">
    <source>
        <dbReference type="ARBA" id="ARBA00023136"/>
    </source>
</evidence>
<evidence type="ECO:0000313" key="7">
    <source>
        <dbReference type="EMBL" id="STL41159.1"/>
    </source>
</evidence>
<feature type="transmembrane region" description="Helical" evidence="6">
    <location>
        <begin position="74"/>
        <end position="98"/>
    </location>
</feature>
<dbReference type="InterPro" id="IPR036640">
    <property type="entry name" value="ABC1_TM_sf"/>
</dbReference>
<feature type="transmembrane region" description="Helical" evidence="6">
    <location>
        <begin position="140"/>
        <end position="161"/>
    </location>
</feature>